<dbReference type="Proteomes" id="UP000293289">
    <property type="component" value="Unassembled WGS sequence"/>
</dbReference>
<proteinExistence type="predicted"/>
<evidence type="ECO:0000256" key="1">
    <source>
        <dbReference type="SAM" id="Phobius"/>
    </source>
</evidence>
<evidence type="ECO:0000313" key="2">
    <source>
        <dbReference type="EMBL" id="RZS64433.1"/>
    </source>
</evidence>
<reference evidence="2 3" key="1">
    <citation type="submission" date="2019-02" db="EMBL/GenBank/DDBJ databases">
        <title>Genomic Encyclopedia of Type Strains, Phase IV (KMG-IV): sequencing the most valuable type-strain genomes for metagenomic binning, comparative biology and taxonomic classification.</title>
        <authorList>
            <person name="Goeker M."/>
        </authorList>
    </citation>
    <scope>NUCLEOTIDE SEQUENCE [LARGE SCALE GENOMIC DNA]</scope>
    <source>
        <strain evidence="2 3">DSM 43045</strain>
    </source>
</reference>
<dbReference type="OrthoDB" id="4981655at2"/>
<sequence>MSEAEAEANAVHRPIGVAIVAVLAGLSGVVDVITGILLMFEGGNPEISEAFGGPNGVLAAAIGSILLGVVVLALSFLIWLGRWVARMIVTVLQALSLIQSLFLAVANLGNPVGEWASVLVSAIVLILLWTRPASAFFRASEVASD</sequence>
<dbReference type="RefSeq" id="WP_130353666.1">
    <property type="nucleotide sequence ID" value="NZ_SGWY01000003.1"/>
</dbReference>
<comment type="caution">
    <text evidence="2">The sequence shown here is derived from an EMBL/GenBank/DDBJ whole genome shotgun (WGS) entry which is preliminary data.</text>
</comment>
<keyword evidence="1" id="KW-0812">Transmembrane</keyword>
<accession>A0A4Q7MB12</accession>
<feature type="transmembrane region" description="Helical" evidence="1">
    <location>
        <begin position="58"/>
        <end position="80"/>
    </location>
</feature>
<name>A0A4Q7MB12_9MICO</name>
<feature type="transmembrane region" description="Helical" evidence="1">
    <location>
        <begin position="15"/>
        <end position="38"/>
    </location>
</feature>
<protein>
    <recommendedName>
        <fullName evidence="4">DUF2127 domain-containing protein</fullName>
    </recommendedName>
</protein>
<evidence type="ECO:0000313" key="3">
    <source>
        <dbReference type="Proteomes" id="UP000293289"/>
    </source>
</evidence>
<gene>
    <name evidence="2" type="ORF">EV187_2820</name>
</gene>
<organism evidence="2 3">
    <name type="scientific">Agromyces ramosus</name>
    <dbReference type="NCBI Taxonomy" id="33879"/>
    <lineage>
        <taxon>Bacteria</taxon>
        <taxon>Bacillati</taxon>
        <taxon>Actinomycetota</taxon>
        <taxon>Actinomycetes</taxon>
        <taxon>Micrococcales</taxon>
        <taxon>Microbacteriaceae</taxon>
        <taxon>Agromyces</taxon>
    </lineage>
</organism>
<feature type="transmembrane region" description="Helical" evidence="1">
    <location>
        <begin position="87"/>
        <end position="106"/>
    </location>
</feature>
<dbReference type="AlphaFoldDB" id="A0A4Q7MB12"/>
<feature type="transmembrane region" description="Helical" evidence="1">
    <location>
        <begin position="112"/>
        <end position="130"/>
    </location>
</feature>
<keyword evidence="1" id="KW-0472">Membrane</keyword>
<keyword evidence="3" id="KW-1185">Reference proteome</keyword>
<keyword evidence="1" id="KW-1133">Transmembrane helix</keyword>
<evidence type="ECO:0008006" key="4">
    <source>
        <dbReference type="Google" id="ProtNLM"/>
    </source>
</evidence>
<dbReference type="EMBL" id="SGWY01000003">
    <property type="protein sequence ID" value="RZS64433.1"/>
    <property type="molecule type" value="Genomic_DNA"/>
</dbReference>